<reference evidence="2 3" key="1">
    <citation type="submission" date="2016-04" db="EMBL/GenBank/DDBJ databases">
        <title>ATOL: Assembling a taxonomically balanced genome-scale reconstruction of the evolutionary history of the Enterobacteriaceae.</title>
        <authorList>
            <person name="Plunkett G.III."/>
            <person name="Neeno-Eckwall E.C."/>
            <person name="Glasner J.D."/>
            <person name="Perna N.T."/>
        </authorList>
    </citation>
    <scope>NUCLEOTIDE SEQUENCE [LARGE SCALE GENOMIC DNA]</scope>
    <source>
        <strain evidence="2 3">ATCC 35613</strain>
    </source>
</reference>
<sequence>MAILMTKKRFLIYLILSTLLIVFAILFTARLDDFSLEKTQTVDIKFKVNNNLLSGTLILPPSGRPNAITLFIHGDGPQDRYSNGGYMPLINTLVANNIGVFSWDKAGIGESEGNWLTQSMNERATEAQVALNLLREKYPTTQIGYFGFSQAGWVIPIAASNSSPDFSVIIGGAVNWRDQGAFYHRTRLNRAGLSPKAINQLVDEQLQSNDHTFGINGNHDPATSPEMSTDRFNFVVKNYLNDASKDIPQMNGRILAIWGGDDLNVDARTDACRYKKLLAKKPDSTVILIKNSTHGLLNASWFNYQLESQWPWWKKAYFLYLGRDGYNPEALNFLINWLNDLQTAIPTDWQPHCNK</sequence>
<dbReference type="AlphaFoldDB" id="A0A1B7K384"/>
<dbReference type="OrthoDB" id="9765647at2"/>
<dbReference type="InterPro" id="IPR029058">
    <property type="entry name" value="AB_hydrolase_fold"/>
</dbReference>
<dbReference type="SUPFAM" id="SSF53474">
    <property type="entry name" value="alpha/beta-Hydrolases"/>
    <property type="match status" value="1"/>
</dbReference>
<dbReference type="PATRIC" id="fig|1354272.4.peg.318"/>
<dbReference type="Gene3D" id="3.40.50.1820">
    <property type="entry name" value="alpha/beta hydrolase"/>
    <property type="match status" value="1"/>
</dbReference>
<evidence type="ECO:0000313" key="3">
    <source>
        <dbReference type="Proteomes" id="UP000078224"/>
    </source>
</evidence>
<dbReference type="PANTHER" id="PTHR43265:SF1">
    <property type="entry name" value="ESTERASE ESTD"/>
    <property type="match status" value="1"/>
</dbReference>
<gene>
    <name evidence="2" type="ORF">M998_0306</name>
</gene>
<dbReference type="Pfam" id="PF12146">
    <property type="entry name" value="Hydrolase_4"/>
    <property type="match status" value="1"/>
</dbReference>
<proteinExistence type="predicted"/>
<name>A0A1B7K384_9GAMM</name>
<dbReference type="EMBL" id="LXEW01000009">
    <property type="protein sequence ID" value="OAT54612.1"/>
    <property type="molecule type" value="Genomic_DNA"/>
</dbReference>
<protein>
    <recommendedName>
        <fullName evidence="1">Serine aminopeptidase S33 domain-containing protein</fullName>
    </recommendedName>
</protein>
<evidence type="ECO:0000313" key="2">
    <source>
        <dbReference type="EMBL" id="OAT54612.1"/>
    </source>
</evidence>
<evidence type="ECO:0000259" key="1">
    <source>
        <dbReference type="Pfam" id="PF12146"/>
    </source>
</evidence>
<comment type="caution">
    <text evidence="2">The sequence shown here is derived from an EMBL/GenBank/DDBJ whole genome shotgun (WGS) entry which is preliminary data.</text>
</comment>
<dbReference type="InterPro" id="IPR022742">
    <property type="entry name" value="Hydrolase_4"/>
</dbReference>
<keyword evidence="3" id="KW-1185">Reference proteome</keyword>
<dbReference type="InterPro" id="IPR053145">
    <property type="entry name" value="AB_hydrolase_Est10"/>
</dbReference>
<feature type="domain" description="Serine aminopeptidase S33" evidence="1">
    <location>
        <begin position="65"/>
        <end position="298"/>
    </location>
</feature>
<organism evidence="2 3">
    <name type="scientific">Providencia heimbachae ATCC 35613</name>
    <dbReference type="NCBI Taxonomy" id="1354272"/>
    <lineage>
        <taxon>Bacteria</taxon>
        <taxon>Pseudomonadati</taxon>
        <taxon>Pseudomonadota</taxon>
        <taxon>Gammaproteobacteria</taxon>
        <taxon>Enterobacterales</taxon>
        <taxon>Morganellaceae</taxon>
        <taxon>Providencia</taxon>
    </lineage>
</organism>
<accession>A0A1B7K384</accession>
<dbReference type="GO" id="GO:0052689">
    <property type="term" value="F:carboxylic ester hydrolase activity"/>
    <property type="evidence" value="ECO:0007669"/>
    <property type="project" value="TreeGrafter"/>
</dbReference>
<dbReference type="Proteomes" id="UP000078224">
    <property type="component" value="Unassembled WGS sequence"/>
</dbReference>
<dbReference type="PANTHER" id="PTHR43265">
    <property type="entry name" value="ESTERASE ESTD"/>
    <property type="match status" value="1"/>
</dbReference>